<evidence type="ECO:0000259" key="3">
    <source>
        <dbReference type="Pfam" id="PF26384"/>
    </source>
</evidence>
<feature type="domain" description="DUF6079" evidence="4">
    <location>
        <begin position="694"/>
        <end position="828"/>
    </location>
</feature>
<feature type="domain" description="DUF6079" evidence="2">
    <location>
        <begin position="264"/>
        <end position="470"/>
    </location>
</feature>
<dbReference type="OrthoDB" id="8780745at2"/>
<dbReference type="InterPro" id="IPR058574">
    <property type="entry name" value="DUF6079_6th"/>
</dbReference>
<evidence type="ECO:0000259" key="4">
    <source>
        <dbReference type="Pfam" id="PF26385"/>
    </source>
</evidence>
<reference evidence="7 8" key="1">
    <citation type="submission" date="2015-07" db="EMBL/GenBank/DDBJ databases">
        <title>Draft genome of Bellilinea caldifistulae DSM 17877.</title>
        <authorList>
            <person name="Hemp J."/>
            <person name="Ward L.M."/>
            <person name="Pace L.A."/>
            <person name="Fischer W.W."/>
        </authorList>
    </citation>
    <scope>NUCLEOTIDE SEQUENCE [LARGE SCALE GENOMIC DNA]</scope>
    <source>
        <strain evidence="7 8">GOMI-1</strain>
    </source>
</reference>
<dbReference type="InterPro" id="IPR058573">
    <property type="entry name" value="DUF6079_5th"/>
</dbReference>
<name>A0A0P6XIH5_9CHLR</name>
<evidence type="ECO:0008006" key="9">
    <source>
        <dbReference type="Google" id="ProtNLM"/>
    </source>
</evidence>
<organism evidence="7 8">
    <name type="scientific">Bellilinea caldifistulae</name>
    <dbReference type="NCBI Taxonomy" id="360411"/>
    <lineage>
        <taxon>Bacteria</taxon>
        <taxon>Bacillati</taxon>
        <taxon>Chloroflexota</taxon>
        <taxon>Anaerolineae</taxon>
        <taxon>Anaerolineales</taxon>
        <taxon>Anaerolineaceae</taxon>
        <taxon>Bellilinea</taxon>
    </lineage>
</organism>
<evidence type="ECO:0000259" key="6">
    <source>
        <dbReference type="Pfam" id="PF26388"/>
    </source>
</evidence>
<dbReference type="InterPro" id="IPR058569">
    <property type="entry name" value="DUF6079_2nd"/>
</dbReference>
<evidence type="ECO:0000313" key="7">
    <source>
        <dbReference type="EMBL" id="KPL70932.1"/>
    </source>
</evidence>
<sequence length="1235" mass="143555">MKYSDLVQFEPVENVVHVREADDHRIAEKLVRTYVISDRMADVILLRILPTISLERSEDNGGLFIVGYYGTGKSHLMALISAIAEHAELLSEVTHPAVQQGLQPIAGRFSVIRQEIGNSAMTLRDIVLQYLQEGLARMGVEVHFPPMNQVPNTKDLLQNAIHAFQAKYPRQGLLIVIDELLDYLQGRNERELIHDLSFLREIGEICSTTDLRFIAGLQESLFDSPRFQFAADSIRRVRDRYQQVRIVREDVAFVVSRRLLAKYEKQRQQIRTYLQKFTPLYDSMAERLEDFVALFPIHPAYLEMFERVTVIEKRQALKAVSHEIRQILQQEVPEDRPGLISFDAFWRLILEDPSYRAIPEIREVMDKSQVLEERVRNALSPIYRDAAIRIIHSLSLHRLTTGDLRVPIGLTPRELRDRLCLYLPIPETDATFLLTSVENVLQEISRTVSGQFLSRNPENDQYYLDLDKDIDFDAQIEQRAAVLDPDTLDRYYFDALRRLLELSDSTYRTGFRIWQVEIPWQGHGITRDGYIFLGTRDELSTTHPERDFYIHFLHLFKTNGKNDQPRSDEIFFVLESPQEDFLRSLRLYAGAREMSTISSGSNKMQYEKKAENHLRDLSRWIREYFDKAFSIRYGAVSRRVADYKGEYRLFRQEINLRDQIYQLASAILQPVFDQKYPEYPSFVGMQLTLKSLPEAAEWAIRAMTGGSMNIQAQSILEGLDLLRKENNKPVFTVLESRYARAVLNKLDTLPPAQVLNRKDLIAPPDPRHEEREVQFGLEPELLMVVLAALLRQGAITINWMGKTFTSDDLNEVARLKIEDFMQFSAISRPKPIPEKALKALLQGLGFPPEWVDYSEQHERMVQELNQFANEELQRLVMVMDGLRDGLQYWGEPVLSSDEIQSYRKSLDNYKNLLEMIQRLNTPGRLQQFSLEVGEVQAQLKGRDTLKVLIMLRDVLQSVQSHLQYITRADLHLPEHHPWHLEAQRLRNEHLTWLRNPQQRADPSLYSRLNGGLSNLRSSYAQAYLNLHARARLDRLGDERKQKLTQNPHWRHLLTLQEVIILPNSELTRLQKEFSELRSCPNLTLEDLSKYTECPHCGFDPRSEMFSFSAVERLEKLEENLNLVHSKWIARLREELQKPEVAENITLLKSPYREQIKEFVEKGEFTSPVSRNLVEAINDALRGLDKVVLEGSDFLIALTQPGMPCTIEELYQRLKTLLDKKIGDKDLTKVRIEIDW</sequence>
<feature type="domain" description="DUF6079" evidence="3">
    <location>
        <begin position="474"/>
        <end position="676"/>
    </location>
</feature>
<dbReference type="Pfam" id="PF26387">
    <property type="entry name" value="DUF6079_5th"/>
    <property type="match status" value="1"/>
</dbReference>
<dbReference type="Pfam" id="PF26388">
    <property type="entry name" value="DUF6079_6th"/>
    <property type="match status" value="1"/>
</dbReference>
<dbReference type="AlphaFoldDB" id="A0A0P6XIH5"/>
<dbReference type="PATRIC" id="fig|360411.5.peg.1854"/>
<keyword evidence="8" id="KW-1185">Reference proteome</keyword>
<dbReference type="RefSeq" id="WP_061919060.1">
    <property type="nucleotide sequence ID" value="NZ_DF967971.1"/>
</dbReference>
<dbReference type="InterPro" id="IPR058571">
    <property type="entry name" value="DUF6079_3rd"/>
</dbReference>
<gene>
    <name evidence="7" type="ORF">AC812_16540</name>
</gene>
<protein>
    <recommendedName>
        <fullName evidence="9">ATP-binding protein</fullName>
    </recommendedName>
</protein>
<dbReference type="Pfam" id="PF26385">
    <property type="entry name" value="DUF6079_4th"/>
    <property type="match status" value="1"/>
</dbReference>
<dbReference type="Pfam" id="PF19557">
    <property type="entry name" value="DUF6079_1st"/>
    <property type="match status" value="1"/>
</dbReference>
<dbReference type="Pfam" id="PF26383">
    <property type="entry name" value="DUF6079_2nd"/>
    <property type="match status" value="1"/>
</dbReference>
<feature type="domain" description="DUF6079" evidence="6">
    <location>
        <begin position="1036"/>
        <end position="1122"/>
    </location>
</feature>
<dbReference type="EMBL" id="LGHJ01000028">
    <property type="protein sequence ID" value="KPL70932.1"/>
    <property type="molecule type" value="Genomic_DNA"/>
</dbReference>
<feature type="domain" description="DUF6079" evidence="1">
    <location>
        <begin position="20"/>
        <end position="248"/>
    </location>
</feature>
<dbReference type="InterPro" id="IPR045725">
    <property type="entry name" value="DUF6079_N"/>
</dbReference>
<dbReference type="Proteomes" id="UP000050514">
    <property type="component" value="Unassembled WGS sequence"/>
</dbReference>
<comment type="caution">
    <text evidence="7">The sequence shown here is derived from an EMBL/GenBank/DDBJ whole genome shotgun (WGS) entry which is preliminary data.</text>
</comment>
<dbReference type="InterPro" id="IPR058572">
    <property type="entry name" value="DUF6079_4th"/>
</dbReference>
<proteinExistence type="predicted"/>
<dbReference type="STRING" id="360411.AC812_16540"/>
<accession>A0A0P6XIH5</accession>
<dbReference type="Pfam" id="PF26384">
    <property type="entry name" value="DUF6079_3rd"/>
    <property type="match status" value="1"/>
</dbReference>
<evidence type="ECO:0000313" key="8">
    <source>
        <dbReference type="Proteomes" id="UP000050514"/>
    </source>
</evidence>
<evidence type="ECO:0000259" key="2">
    <source>
        <dbReference type="Pfam" id="PF26383"/>
    </source>
</evidence>
<feature type="domain" description="DUF6079" evidence="5">
    <location>
        <begin position="834"/>
        <end position="1027"/>
    </location>
</feature>
<evidence type="ECO:0000259" key="1">
    <source>
        <dbReference type="Pfam" id="PF19557"/>
    </source>
</evidence>
<evidence type="ECO:0000259" key="5">
    <source>
        <dbReference type="Pfam" id="PF26387"/>
    </source>
</evidence>